<dbReference type="Gene3D" id="1.10.150.120">
    <property type="entry name" value="[2Fe-2S]-binding domain"/>
    <property type="match status" value="1"/>
</dbReference>
<comment type="caution">
    <text evidence="6">The sequence shown here is derived from an EMBL/GenBank/DDBJ whole genome shotgun (WGS) entry which is preliminary data.</text>
</comment>
<dbReference type="InterPro" id="IPR001041">
    <property type="entry name" value="2Fe-2S_ferredoxin-type"/>
</dbReference>
<dbReference type="Pfam" id="PF00111">
    <property type="entry name" value="Fer2"/>
    <property type="match status" value="1"/>
</dbReference>
<dbReference type="GO" id="GO:0016491">
    <property type="term" value="F:oxidoreductase activity"/>
    <property type="evidence" value="ECO:0007669"/>
    <property type="project" value="InterPro"/>
</dbReference>
<dbReference type="GO" id="GO:0046872">
    <property type="term" value="F:metal ion binding"/>
    <property type="evidence" value="ECO:0007669"/>
    <property type="project" value="UniProtKB-KW"/>
</dbReference>
<keyword evidence="3" id="KW-0408">Iron</keyword>
<evidence type="ECO:0000259" key="5">
    <source>
        <dbReference type="PROSITE" id="PS51085"/>
    </source>
</evidence>
<keyword evidence="2" id="KW-0479">Metal-binding</keyword>
<evidence type="ECO:0000256" key="4">
    <source>
        <dbReference type="ARBA" id="ARBA00023014"/>
    </source>
</evidence>
<dbReference type="InterPro" id="IPR012675">
    <property type="entry name" value="Beta-grasp_dom_sf"/>
</dbReference>
<evidence type="ECO:0000256" key="2">
    <source>
        <dbReference type="ARBA" id="ARBA00022723"/>
    </source>
</evidence>
<reference evidence="6" key="1">
    <citation type="submission" date="2022-08" db="EMBL/GenBank/DDBJ databases">
        <authorList>
            <person name="Zhang D."/>
        </authorList>
    </citation>
    <scope>NUCLEOTIDE SEQUENCE</scope>
    <source>
        <strain evidence="6">XJ19-11</strain>
    </source>
</reference>
<name>A0A9X2PB57_9BACT</name>
<dbReference type="Gene3D" id="3.10.20.30">
    <property type="match status" value="1"/>
</dbReference>
<dbReference type="CDD" id="cd00207">
    <property type="entry name" value="fer2"/>
    <property type="match status" value="1"/>
</dbReference>
<dbReference type="RefSeq" id="WP_258424854.1">
    <property type="nucleotide sequence ID" value="NZ_JANSUY010000022.1"/>
</dbReference>
<accession>A0A9X2PB57</accession>
<dbReference type="SUPFAM" id="SSF47741">
    <property type="entry name" value="CO dehydrogenase ISP C-domain like"/>
    <property type="match status" value="1"/>
</dbReference>
<dbReference type="AlphaFoldDB" id="A0A9X2PB57"/>
<evidence type="ECO:0000313" key="6">
    <source>
        <dbReference type="EMBL" id="MCR9017010.1"/>
    </source>
</evidence>
<sequence>MQYSFILNEKPVQVTAEEDANLLWTLRERLKLTGTKFGCGVSLCGACTVHLDGKPVKSCITPLSQAVGKKVTTIEGLSEDRSHPLQVAWIEEQVPQCGYCQSGQIMQAAALLAENPNPNREEIIKHMNGVLCRCGTYLRILKAIEKTAQKV</sequence>
<dbReference type="InterPro" id="IPR036884">
    <property type="entry name" value="2Fe-2S-bd_dom_sf"/>
</dbReference>
<dbReference type="EMBL" id="JANSUY010000022">
    <property type="protein sequence ID" value="MCR9017010.1"/>
    <property type="molecule type" value="Genomic_DNA"/>
</dbReference>
<dbReference type="Pfam" id="PF01799">
    <property type="entry name" value="Fer2_2"/>
    <property type="match status" value="1"/>
</dbReference>
<feature type="domain" description="2Fe-2S ferredoxin-type" evidence="5">
    <location>
        <begin position="1"/>
        <end position="77"/>
    </location>
</feature>
<dbReference type="InterPro" id="IPR051452">
    <property type="entry name" value="Diverse_Oxidoreductases"/>
</dbReference>
<dbReference type="Proteomes" id="UP001142175">
    <property type="component" value="Unassembled WGS sequence"/>
</dbReference>
<dbReference type="InterPro" id="IPR002888">
    <property type="entry name" value="2Fe-2S-bd"/>
</dbReference>
<proteinExistence type="predicted"/>
<dbReference type="PANTHER" id="PTHR44379:SF2">
    <property type="entry name" value="BLR6218 PROTEIN"/>
    <property type="match status" value="1"/>
</dbReference>
<protein>
    <submittedName>
        <fullName evidence="6">(2Fe-2S)-binding protein</fullName>
    </submittedName>
</protein>
<gene>
    <name evidence="6" type="ORF">NU887_18395</name>
</gene>
<dbReference type="PANTHER" id="PTHR44379">
    <property type="entry name" value="OXIDOREDUCTASE WITH IRON-SULFUR SUBUNIT"/>
    <property type="match status" value="1"/>
</dbReference>
<dbReference type="PROSITE" id="PS51085">
    <property type="entry name" value="2FE2S_FER_2"/>
    <property type="match status" value="1"/>
</dbReference>
<evidence type="ECO:0000313" key="7">
    <source>
        <dbReference type="Proteomes" id="UP001142175"/>
    </source>
</evidence>
<dbReference type="InterPro" id="IPR036010">
    <property type="entry name" value="2Fe-2S_ferredoxin-like_sf"/>
</dbReference>
<dbReference type="SUPFAM" id="SSF54292">
    <property type="entry name" value="2Fe-2S ferredoxin-like"/>
    <property type="match status" value="1"/>
</dbReference>
<keyword evidence="1" id="KW-0001">2Fe-2S</keyword>
<evidence type="ECO:0000256" key="1">
    <source>
        <dbReference type="ARBA" id="ARBA00022714"/>
    </source>
</evidence>
<evidence type="ECO:0000256" key="3">
    <source>
        <dbReference type="ARBA" id="ARBA00023004"/>
    </source>
</evidence>
<keyword evidence="7" id="KW-1185">Reference proteome</keyword>
<organism evidence="6 7">
    <name type="scientific">Aquiflexum gelatinilyticum</name>
    <dbReference type="NCBI Taxonomy" id="2961943"/>
    <lineage>
        <taxon>Bacteria</taxon>
        <taxon>Pseudomonadati</taxon>
        <taxon>Bacteroidota</taxon>
        <taxon>Cytophagia</taxon>
        <taxon>Cytophagales</taxon>
        <taxon>Cyclobacteriaceae</taxon>
        <taxon>Aquiflexum</taxon>
    </lineage>
</organism>
<dbReference type="GO" id="GO:0051537">
    <property type="term" value="F:2 iron, 2 sulfur cluster binding"/>
    <property type="evidence" value="ECO:0007669"/>
    <property type="project" value="UniProtKB-KW"/>
</dbReference>
<keyword evidence="4" id="KW-0411">Iron-sulfur</keyword>